<dbReference type="InterPro" id="IPR003660">
    <property type="entry name" value="HAMP_dom"/>
</dbReference>
<evidence type="ECO:0000313" key="14">
    <source>
        <dbReference type="Proteomes" id="UP001416858"/>
    </source>
</evidence>
<dbReference type="RefSeq" id="WP_345687561.1">
    <property type="nucleotide sequence ID" value="NZ_BAABRO010000018.1"/>
</dbReference>
<dbReference type="Pfam" id="PF00512">
    <property type="entry name" value="HisKA"/>
    <property type="match status" value="1"/>
</dbReference>
<dbReference type="Gene3D" id="6.10.340.10">
    <property type="match status" value="1"/>
</dbReference>
<dbReference type="Pfam" id="PF00672">
    <property type="entry name" value="HAMP"/>
    <property type="match status" value="1"/>
</dbReference>
<keyword evidence="10" id="KW-0812">Transmembrane</keyword>
<feature type="transmembrane region" description="Helical" evidence="10">
    <location>
        <begin position="153"/>
        <end position="175"/>
    </location>
</feature>
<dbReference type="SUPFAM" id="SSF47384">
    <property type="entry name" value="Homodimeric domain of signal transducing histidine kinase"/>
    <property type="match status" value="1"/>
</dbReference>
<feature type="domain" description="HAMP" evidence="12">
    <location>
        <begin position="177"/>
        <end position="229"/>
    </location>
</feature>
<evidence type="ECO:0000256" key="5">
    <source>
        <dbReference type="ARBA" id="ARBA00022679"/>
    </source>
</evidence>
<evidence type="ECO:0000256" key="7">
    <source>
        <dbReference type="ARBA" id="ARBA00022777"/>
    </source>
</evidence>
<evidence type="ECO:0000259" key="11">
    <source>
        <dbReference type="PROSITE" id="PS50109"/>
    </source>
</evidence>
<dbReference type="SUPFAM" id="SSF158472">
    <property type="entry name" value="HAMP domain-like"/>
    <property type="match status" value="1"/>
</dbReference>
<evidence type="ECO:0000256" key="3">
    <source>
        <dbReference type="ARBA" id="ARBA00012438"/>
    </source>
</evidence>
<keyword evidence="10" id="KW-0472">Membrane</keyword>
<evidence type="ECO:0000256" key="8">
    <source>
        <dbReference type="ARBA" id="ARBA00022840"/>
    </source>
</evidence>
<comment type="subcellular location">
    <subcellularLocation>
        <location evidence="2">Membrane</location>
    </subcellularLocation>
</comment>
<dbReference type="SUPFAM" id="SSF55874">
    <property type="entry name" value="ATPase domain of HSP90 chaperone/DNA topoisomerase II/histidine kinase"/>
    <property type="match status" value="1"/>
</dbReference>
<dbReference type="SMART" id="SM00304">
    <property type="entry name" value="HAMP"/>
    <property type="match status" value="1"/>
</dbReference>
<evidence type="ECO:0000256" key="9">
    <source>
        <dbReference type="ARBA" id="ARBA00023012"/>
    </source>
</evidence>
<organism evidence="13 14">
    <name type="scientific">Novipirellula caenicola</name>
    <dbReference type="NCBI Taxonomy" id="1536901"/>
    <lineage>
        <taxon>Bacteria</taxon>
        <taxon>Pseudomonadati</taxon>
        <taxon>Planctomycetota</taxon>
        <taxon>Planctomycetia</taxon>
        <taxon>Pirellulales</taxon>
        <taxon>Pirellulaceae</taxon>
        <taxon>Novipirellula</taxon>
    </lineage>
</organism>
<dbReference type="Gene3D" id="3.30.565.10">
    <property type="entry name" value="Histidine kinase-like ATPase, C-terminal domain"/>
    <property type="match status" value="1"/>
</dbReference>
<keyword evidence="6" id="KW-0547">Nucleotide-binding</keyword>
<comment type="caution">
    <text evidence="13">The sequence shown here is derived from an EMBL/GenBank/DDBJ whole genome shotgun (WGS) entry which is preliminary data.</text>
</comment>
<dbReference type="EMBL" id="BAABRO010000018">
    <property type="protein sequence ID" value="GAA5510004.1"/>
    <property type="molecule type" value="Genomic_DNA"/>
</dbReference>
<evidence type="ECO:0000259" key="12">
    <source>
        <dbReference type="PROSITE" id="PS50885"/>
    </source>
</evidence>
<comment type="catalytic activity">
    <reaction evidence="1">
        <text>ATP + protein L-histidine = ADP + protein N-phospho-L-histidine.</text>
        <dbReference type="EC" id="2.7.13.3"/>
    </reaction>
</comment>
<dbReference type="EC" id="2.7.13.3" evidence="3"/>
<dbReference type="InterPro" id="IPR003594">
    <property type="entry name" value="HATPase_dom"/>
</dbReference>
<proteinExistence type="predicted"/>
<keyword evidence="9" id="KW-0902">Two-component regulatory system</keyword>
<keyword evidence="8" id="KW-0067">ATP-binding</keyword>
<protein>
    <recommendedName>
        <fullName evidence="3">histidine kinase</fullName>
        <ecNumber evidence="3">2.7.13.3</ecNumber>
    </recommendedName>
</protein>
<dbReference type="CDD" id="cd00082">
    <property type="entry name" value="HisKA"/>
    <property type="match status" value="1"/>
</dbReference>
<evidence type="ECO:0000256" key="1">
    <source>
        <dbReference type="ARBA" id="ARBA00000085"/>
    </source>
</evidence>
<dbReference type="PANTHER" id="PTHR43065">
    <property type="entry name" value="SENSOR HISTIDINE KINASE"/>
    <property type="match status" value="1"/>
</dbReference>
<dbReference type="Proteomes" id="UP001416858">
    <property type="component" value="Unassembled WGS sequence"/>
</dbReference>
<dbReference type="Pfam" id="PF02518">
    <property type="entry name" value="HATPase_c"/>
    <property type="match status" value="1"/>
</dbReference>
<evidence type="ECO:0000313" key="13">
    <source>
        <dbReference type="EMBL" id="GAA5510004.1"/>
    </source>
</evidence>
<dbReference type="PROSITE" id="PS50885">
    <property type="entry name" value="HAMP"/>
    <property type="match status" value="1"/>
</dbReference>
<reference evidence="13 14" key="1">
    <citation type="submission" date="2024-02" db="EMBL/GenBank/DDBJ databases">
        <title>Rhodopirellula caenicola NBRC 110016.</title>
        <authorList>
            <person name="Ichikawa N."/>
            <person name="Katano-Makiyama Y."/>
            <person name="Hidaka K."/>
        </authorList>
    </citation>
    <scope>NUCLEOTIDE SEQUENCE [LARGE SCALE GENOMIC DNA]</scope>
    <source>
        <strain evidence="13 14">NBRC 110016</strain>
    </source>
</reference>
<dbReference type="InterPro" id="IPR004358">
    <property type="entry name" value="Sig_transdc_His_kin-like_C"/>
</dbReference>
<evidence type="ECO:0000256" key="4">
    <source>
        <dbReference type="ARBA" id="ARBA00022553"/>
    </source>
</evidence>
<feature type="domain" description="Histidine kinase" evidence="11">
    <location>
        <begin position="246"/>
        <end position="457"/>
    </location>
</feature>
<dbReference type="InterPro" id="IPR005467">
    <property type="entry name" value="His_kinase_dom"/>
</dbReference>
<dbReference type="CDD" id="cd06225">
    <property type="entry name" value="HAMP"/>
    <property type="match status" value="1"/>
</dbReference>
<dbReference type="GO" id="GO:0016301">
    <property type="term" value="F:kinase activity"/>
    <property type="evidence" value="ECO:0007669"/>
    <property type="project" value="UniProtKB-KW"/>
</dbReference>
<keyword evidence="14" id="KW-1185">Reference proteome</keyword>
<dbReference type="PRINTS" id="PR00344">
    <property type="entry name" value="BCTRLSENSOR"/>
</dbReference>
<dbReference type="InterPro" id="IPR036097">
    <property type="entry name" value="HisK_dim/P_sf"/>
</dbReference>
<accession>A0ABP9VY02</accession>
<dbReference type="Gene3D" id="1.10.287.130">
    <property type="match status" value="1"/>
</dbReference>
<keyword evidence="7 13" id="KW-0418">Kinase</keyword>
<gene>
    <name evidence="13" type="primary">rcsC_32</name>
    <name evidence="13" type="ORF">Rcae01_05509</name>
</gene>
<dbReference type="PROSITE" id="PS50109">
    <property type="entry name" value="HIS_KIN"/>
    <property type="match status" value="1"/>
</dbReference>
<keyword evidence="10" id="KW-1133">Transmembrane helix</keyword>
<sequence>MKLAAKLILIFLVGVFAVVSLFAWQTIQRQHAWEQEQREAHAHQLVDVYQSAIDSVAGTPSRVTFRQAVEVTMEQRGGPRMRWIDGQEVPSGDQRTGEQKTVARSMSSVSVTDATGTRTAYSYVPLNVDGEKSGVVEVAHPVSASDSLIRDSLYASLLSLLGVAGLSALVIYWGGVQLVGKPLDKLIEQVNRIGEGKLDQPPALTCHDELGRLAVAISQMSHRLSAQRDTIRHTDRLGTIGTLAAGVAHELGTPLNVVSGRAGLIASGKLSPEEVISSAQTIKGESERMTAIIRQLLDFARQTPSPHGKIELGEIVSRTCDLMRPLARKSSAELVLESTDRPMEIDGDASQVQQVLTNLISNAIAAMPDGGTVTVSLGSDDEADRVWVDVRDTGVGIGSENLNKVFEPFFTTKDVGEGTGLGLSIAYGIVREHGGDITVDSQPGQGTTFRVRFPRHQ</sequence>
<evidence type="ECO:0000256" key="10">
    <source>
        <dbReference type="SAM" id="Phobius"/>
    </source>
</evidence>
<dbReference type="SMART" id="SM00388">
    <property type="entry name" value="HisKA"/>
    <property type="match status" value="1"/>
</dbReference>
<dbReference type="SMART" id="SM00387">
    <property type="entry name" value="HATPase_c"/>
    <property type="match status" value="1"/>
</dbReference>
<evidence type="ECO:0000256" key="6">
    <source>
        <dbReference type="ARBA" id="ARBA00022741"/>
    </source>
</evidence>
<name>A0ABP9VY02_9BACT</name>
<keyword evidence="4" id="KW-0597">Phosphoprotein</keyword>
<dbReference type="InterPro" id="IPR003661">
    <property type="entry name" value="HisK_dim/P_dom"/>
</dbReference>
<dbReference type="PANTHER" id="PTHR43065:SF10">
    <property type="entry name" value="PEROXIDE STRESS-ACTIVATED HISTIDINE KINASE MAK3"/>
    <property type="match status" value="1"/>
</dbReference>
<evidence type="ECO:0000256" key="2">
    <source>
        <dbReference type="ARBA" id="ARBA00004370"/>
    </source>
</evidence>
<keyword evidence="5" id="KW-0808">Transferase</keyword>
<dbReference type="InterPro" id="IPR036890">
    <property type="entry name" value="HATPase_C_sf"/>
</dbReference>